<proteinExistence type="predicted"/>
<sequence length="36" mass="4101">TEEAFDYLMSLTDESDDSDLEMIILPPDPNIVLDDE</sequence>
<feature type="non-terminal residue" evidence="1">
    <location>
        <position position="1"/>
    </location>
</feature>
<comment type="caution">
    <text evidence="1">The sequence shown here is derived from an EMBL/GenBank/DDBJ whole genome shotgun (WGS) entry which is preliminary data.</text>
</comment>
<accession>A0A4Y2J714</accession>
<organism evidence="1 2">
    <name type="scientific">Araneus ventricosus</name>
    <name type="common">Orbweaver spider</name>
    <name type="synonym">Epeira ventricosa</name>
    <dbReference type="NCBI Taxonomy" id="182803"/>
    <lineage>
        <taxon>Eukaryota</taxon>
        <taxon>Metazoa</taxon>
        <taxon>Ecdysozoa</taxon>
        <taxon>Arthropoda</taxon>
        <taxon>Chelicerata</taxon>
        <taxon>Arachnida</taxon>
        <taxon>Araneae</taxon>
        <taxon>Araneomorphae</taxon>
        <taxon>Entelegynae</taxon>
        <taxon>Araneoidea</taxon>
        <taxon>Araneidae</taxon>
        <taxon>Araneus</taxon>
    </lineage>
</organism>
<dbReference type="AlphaFoldDB" id="A0A4Y2J714"/>
<dbReference type="Proteomes" id="UP000499080">
    <property type="component" value="Unassembled WGS sequence"/>
</dbReference>
<evidence type="ECO:0000313" key="1">
    <source>
        <dbReference type="EMBL" id="GBM85399.1"/>
    </source>
</evidence>
<dbReference type="EMBL" id="BGPR01109275">
    <property type="protein sequence ID" value="GBM85399.1"/>
    <property type="molecule type" value="Genomic_DNA"/>
</dbReference>
<protein>
    <submittedName>
        <fullName evidence="1">Uncharacterized protein</fullName>
    </submittedName>
</protein>
<gene>
    <name evidence="1" type="ORF">AVEN_167610_1</name>
</gene>
<name>A0A4Y2J714_ARAVE</name>
<reference evidence="1 2" key="1">
    <citation type="journal article" date="2019" name="Sci. Rep.">
        <title>Orb-weaving spider Araneus ventricosus genome elucidates the spidroin gene catalogue.</title>
        <authorList>
            <person name="Kono N."/>
            <person name="Nakamura H."/>
            <person name="Ohtoshi R."/>
            <person name="Moran D.A.P."/>
            <person name="Shinohara A."/>
            <person name="Yoshida Y."/>
            <person name="Fujiwara M."/>
            <person name="Mori M."/>
            <person name="Tomita M."/>
            <person name="Arakawa K."/>
        </authorList>
    </citation>
    <scope>NUCLEOTIDE SEQUENCE [LARGE SCALE GENOMIC DNA]</scope>
</reference>
<keyword evidence="2" id="KW-1185">Reference proteome</keyword>
<evidence type="ECO:0000313" key="2">
    <source>
        <dbReference type="Proteomes" id="UP000499080"/>
    </source>
</evidence>